<evidence type="ECO:0000256" key="3">
    <source>
        <dbReference type="ARBA" id="ARBA00022833"/>
    </source>
</evidence>
<dbReference type="InterPro" id="IPR001841">
    <property type="entry name" value="Znf_RING"/>
</dbReference>
<dbReference type="InterPro" id="IPR050952">
    <property type="entry name" value="TRIM-NHL_E3_ligases"/>
</dbReference>
<dbReference type="GO" id="GO:0008270">
    <property type="term" value="F:zinc ion binding"/>
    <property type="evidence" value="ECO:0007669"/>
    <property type="project" value="UniProtKB-KW"/>
</dbReference>
<dbReference type="GO" id="GO:0061630">
    <property type="term" value="F:ubiquitin protein ligase activity"/>
    <property type="evidence" value="ECO:0007669"/>
    <property type="project" value="TreeGrafter"/>
</dbReference>
<evidence type="ECO:0000256" key="1">
    <source>
        <dbReference type="ARBA" id="ARBA00022723"/>
    </source>
</evidence>
<dbReference type="OrthoDB" id="6082856at2759"/>
<feature type="domain" description="RING-type" evidence="5">
    <location>
        <begin position="13"/>
        <end position="61"/>
    </location>
</feature>
<evidence type="ECO:0000259" key="5">
    <source>
        <dbReference type="PROSITE" id="PS50089"/>
    </source>
</evidence>
<dbReference type="Gene3D" id="2.120.10.30">
    <property type="entry name" value="TolB, C-terminal domain"/>
    <property type="match status" value="1"/>
</dbReference>
<dbReference type="PANTHER" id="PTHR24104">
    <property type="entry name" value="E3 UBIQUITIN-PROTEIN LIGASE NHLRC1-RELATED"/>
    <property type="match status" value="1"/>
</dbReference>
<dbReference type="PANTHER" id="PTHR24104:SF25">
    <property type="entry name" value="PROTEIN LIN-41"/>
    <property type="match status" value="1"/>
</dbReference>
<evidence type="ECO:0000256" key="2">
    <source>
        <dbReference type="ARBA" id="ARBA00022771"/>
    </source>
</evidence>
<evidence type="ECO:0000256" key="4">
    <source>
        <dbReference type="PROSITE-ProRule" id="PRU00175"/>
    </source>
</evidence>
<dbReference type="EMBL" id="KQ421724">
    <property type="protein sequence ID" value="KOF76658.1"/>
    <property type="molecule type" value="Genomic_DNA"/>
</dbReference>
<dbReference type="SUPFAM" id="SSF63829">
    <property type="entry name" value="Calcium-dependent phosphotriesterase"/>
    <property type="match status" value="1"/>
</dbReference>
<gene>
    <name evidence="6" type="ORF">OCBIM_22033079mg</name>
</gene>
<keyword evidence="3" id="KW-0862">Zinc</keyword>
<dbReference type="InterPro" id="IPR011042">
    <property type="entry name" value="6-blade_b-propeller_TolB-like"/>
</dbReference>
<dbReference type="SMART" id="SM00184">
    <property type="entry name" value="RING"/>
    <property type="match status" value="1"/>
</dbReference>
<organism evidence="6">
    <name type="scientific">Octopus bimaculoides</name>
    <name type="common">California two-spotted octopus</name>
    <dbReference type="NCBI Taxonomy" id="37653"/>
    <lineage>
        <taxon>Eukaryota</taxon>
        <taxon>Metazoa</taxon>
        <taxon>Spiralia</taxon>
        <taxon>Lophotrochozoa</taxon>
        <taxon>Mollusca</taxon>
        <taxon>Cephalopoda</taxon>
        <taxon>Coleoidea</taxon>
        <taxon>Octopodiformes</taxon>
        <taxon>Octopoda</taxon>
        <taxon>Incirrata</taxon>
        <taxon>Octopodidae</taxon>
        <taxon>Octopus</taxon>
    </lineage>
</organism>
<dbReference type="PROSITE" id="PS00518">
    <property type="entry name" value="ZF_RING_1"/>
    <property type="match status" value="1"/>
</dbReference>
<keyword evidence="1" id="KW-0479">Metal-binding</keyword>
<name>A0A0L8GI84_OCTBM</name>
<sequence>MAIASVSNLSLQCKICWRNSMKPQKLFCGHTFCFSCINYFTQYLVLETGFNDSLPPCPICDLNSLLCIDINTQEKILRTYSKASDMPNRRTGVGYWFDQKSNTRNPKLSPSDTYSPANAVKIKIPTNKLKNNTSEMPANGDSTYRKRGIGKVVCANSTKSSETNSSGDGNEILNLNVSDRCKKVLDNLETAEIKFLQPDFINDITICPERAQAKEQRLNEVCCPSDNQSFTYPGSTETFHTKKIPVFDATFMDDSSISDSCSLLGSTDQATSATDCSLDFNLFGNYEIFSANSDYNPVDVLDLKTDSTLRISTDPINLTKCNCVTNPASSIFCNTCRRSLCFFCISEKHQNCQIRMNKDLAIRLTQQLEIKASVLEIVMFEIEEQIEQYKKKCLNLCKVVNQLTNFIINLIKCKHDTLIEELDKSQDFGLKKLTLQYSKIEKTKTILSSYSQMLKSKIEESVSPAFLEVDAPVIKDFKNNTKSLYLQPLFELNMFVIRSFLDLQAHPFGYIKVKENLDLPLSRSSVSTPFPRNSNILEECLKECSPRKLIVCGTKCGTEINTQTEINSVAILPKHRVLLSSPQNYQVKLFSFQGTFLGELTFSTPPAGVCLWKQEILLVTFPHDSKILFLSYEPNLEIDIRISTRKGYFGLASGKGNDSDYLFATVPFSTSVDILEFDQVKQEFLVFKQISLNVKPWGHACNLCQASDESIVVADCFGNRVLAFNRNGTILYEIYGDAKNQLKCPADVTSDNFSIFVSDVGSNRILCFDFDGRSMNVLLTSQDGLLRPKSIDIDAMGYLAISQFTEWPALIIFQTIKQ</sequence>
<dbReference type="InterPro" id="IPR013083">
    <property type="entry name" value="Znf_RING/FYVE/PHD"/>
</dbReference>
<dbReference type="InterPro" id="IPR017907">
    <property type="entry name" value="Znf_RING_CS"/>
</dbReference>
<accession>A0A0L8GI84</accession>
<dbReference type="STRING" id="37653.A0A0L8GI84"/>
<evidence type="ECO:0000313" key="6">
    <source>
        <dbReference type="EMBL" id="KOF76658.1"/>
    </source>
</evidence>
<dbReference type="GO" id="GO:0000209">
    <property type="term" value="P:protein polyubiquitination"/>
    <property type="evidence" value="ECO:0007669"/>
    <property type="project" value="TreeGrafter"/>
</dbReference>
<dbReference type="AlphaFoldDB" id="A0A0L8GI84"/>
<dbReference type="PROSITE" id="PS50089">
    <property type="entry name" value="ZF_RING_2"/>
    <property type="match status" value="1"/>
</dbReference>
<dbReference type="SUPFAM" id="SSF57845">
    <property type="entry name" value="B-box zinc-binding domain"/>
    <property type="match status" value="1"/>
</dbReference>
<dbReference type="GO" id="GO:0043161">
    <property type="term" value="P:proteasome-mediated ubiquitin-dependent protein catabolic process"/>
    <property type="evidence" value="ECO:0007669"/>
    <property type="project" value="TreeGrafter"/>
</dbReference>
<dbReference type="SUPFAM" id="SSF57850">
    <property type="entry name" value="RING/U-box"/>
    <property type="match status" value="1"/>
</dbReference>
<dbReference type="Gene3D" id="3.30.40.10">
    <property type="entry name" value="Zinc/RING finger domain, C3HC4 (zinc finger)"/>
    <property type="match status" value="1"/>
</dbReference>
<proteinExistence type="predicted"/>
<protein>
    <recommendedName>
        <fullName evidence="5">RING-type domain-containing protein</fullName>
    </recommendedName>
</protein>
<reference evidence="6" key="1">
    <citation type="submission" date="2015-07" db="EMBL/GenBank/DDBJ databases">
        <title>MeaNS - Measles Nucleotide Surveillance Program.</title>
        <authorList>
            <person name="Tran T."/>
            <person name="Druce J."/>
        </authorList>
    </citation>
    <scope>NUCLEOTIDE SEQUENCE</scope>
    <source>
        <strain evidence="6">UCB-OBI-ISO-001</strain>
        <tissue evidence="6">Gonad</tissue>
    </source>
</reference>
<keyword evidence="2 4" id="KW-0863">Zinc-finger</keyword>